<gene>
    <name evidence="1" type="ORF">PI499_10335</name>
</gene>
<comment type="caution">
    <text evidence="1">The sequence shown here is derived from an EMBL/GenBank/DDBJ whole genome shotgun (WGS) entry which is preliminary data.</text>
</comment>
<organism evidence="1 2">
    <name type="scientific">Pseudomonas fragi</name>
    <dbReference type="NCBI Taxonomy" id="296"/>
    <lineage>
        <taxon>Bacteria</taxon>
        <taxon>Pseudomonadati</taxon>
        <taxon>Pseudomonadota</taxon>
        <taxon>Gammaproteobacteria</taxon>
        <taxon>Pseudomonadales</taxon>
        <taxon>Pseudomonadaceae</taxon>
        <taxon>Pseudomonas</taxon>
    </lineage>
</organism>
<sequence>MYKEVAFDPCCLHSFEYYSLLKQQFGFDKGRYVAADRRAWAQEAMAAVKQAELSVIREQSIKNYLNKLPRSRDSDEFLLAPDRPKNDHRLWPAWINSQIQVRPFDVTISESADEGRLDINSINEGHPEWGIPASLSTPRTAEAIVDAVRGLLRLSTEITLIDPYFRLADNQTFSKFLFALQSTSVRSICVVSTIASADPQRVYQREYLSINGRGVGLEWVVAPDQFFHDRYLLTDAGAVRAGHGFMSDVVKGTHADQLNINLISIDEVQRTQQSLKTLLDEGKATRITIV</sequence>
<protein>
    <submittedName>
        <fullName evidence="1">Uncharacterized protein</fullName>
    </submittedName>
</protein>
<name>A0ABT4WQF9_PSEFR</name>
<evidence type="ECO:0000313" key="1">
    <source>
        <dbReference type="EMBL" id="MDA7022280.1"/>
    </source>
</evidence>
<keyword evidence="2" id="KW-1185">Reference proteome</keyword>
<dbReference type="Proteomes" id="UP001212337">
    <property type="component" value="Unassembled WGS sequence"/>
</dbReference>
<evidence type="ECO:0000313" key="2">
    <source>
        <dbReference type="Proteomes" id="UP001212337"/>
    </source>
</evidence>
<reference evidence="1 2" key="1">
    <citation type="submission" date="2023-01" db="EMBL/GenBank/DDBJ databases">
        <title>Effects of deletion of Siderophore biosynthase gene in Pseudomonas fragi on quorum sensing and spoliage ability.</title>
        <authorList>
            <person name="Cui F."/>
            <person name="Wang D."/>
            <person name="Liu J."/>
            <person name="Wang Q."/>
            <person name="Li T."/>
            <person name="Li J."/>
        </authorList>
    </citation>
    <scope>NUCLEOTIDE SEQUENCE [LARGE SCALE GENOMIC DNA]</scope>
    <source>
        <strain evidence="1 2">MS-10</strain>
    </source>
</reference>
<proteinExistence type="predicted"/>
<dbReference type="RefSeq" id="WP_271350707.1">
    <property type="nucleotide sequence ID" value="NZ_JAQJVI010000010.1"/>
</dbReference>
<dbReference type="EMBL" id="JAQJVI010000010">
    <property type="protein sequence ID" value="MDA7022280.1"/>
    <property type="molecule type" value="Genomic_DNA"/>
</dbReference>
<accession>A0ABT4WQF9</accession>